<accession>A0A172YJ32</accession>
<evidence type="ECO:0000256" key="1">
    <source>
        <dbReference type="ARBA" id="ARBA00023015"/>
    </source>
</evidence>
<reference evidence="5 6" key="1">
    <citation type="submission" date="2016-04" db="EMBL/GenBank/DDBJ databases">
        <title>Complete Genome Sequence of Halotalea alkalilenta IHB B 13600.</title>
        <authorList>
            <person name="Swarnkar M.K."/>
            <person name="Sharma A."/>
            <person name="Kaushal K."/>
            <person name="Soni R."/>
            <person name="Rana S."/>
            <person name="Singh A.K."/>
            <person name="Gulati A."/>
        </authorList>
    </citation>
    <scope>NUCLEOTIDE SEQUENCE [LARGE SCALE GENOMIC DNA]</scope>
    <source>
        <strain evidence="5 6">IHB B 13600</strain>
    </source>
</reference>
<dbReference type="Gene3D" id="1.10.10.10">
    <property type="entry name" value="Winged helix-like DNA-binding domain superfamily/Winged helix DNA-binding domain"/>
    <property type="match status" value="1"/>
</dbReference>
<dbReference type="InterPro" id="IPR008920">
    <property type="entry name" value="TF_FadR/GntR_C"/>
</dbReference>
<dbReference type="Pfam" id="PF07729">
    <property type="entry name" value="FCD"/>
    <property type="match status" value="1"/>
</dbReference>
<keyword evidence="2" id="KW-0238">DNA-binding</keyword>
<dbReference type="SMART" id="SM00895">
    <property type="entry name" value="FCD"/>
    <property type="match status" value="1"/>
</dbReference>
<feature type="domain" description="HTH gntR-type" evidence="4">
    <location>
        <begin position="16"/>
        <end position="83"/>
    </location>
</feature>
<evidence type="ECO:0000256" key="2">
    <source>
        <dbReference type="ARBA" id="ARBA00023125"/>
    </source>
</evidence>
<organism evidence="5 6">
    <name type="scientific">Halotalea alkalilenta</name>
    <dbReference type="NCBI Taxonomy" id="376489"/>
    <lineage>
        <taxon>Bacteria</taxon>
        <taxon>Pseudomonadati</taxon>
        <taxon>Pseudomonadota</taxon>
        <taxon>Gammaproteobacteria</taxon>
        <taxon>Oceanospirillales</taxon>
        <taxon>Halomonadaceae</taxon>
        <taxon>Halotalea</taxon>
    </lineage>
</organism>
<dbReference type="PROSITE" id="PS50949">
    <property type="entry name" value="HTH_GNTR"/>
    <property type="match status" value="1"/>
</dbReference>
<dbReference type="SUPFAM" id="SSF48008">
    <property type="entry name" value="GntR ligand-binding domain-like"/>
    <property type="match status" value="1"/>
</dbReference>
<dbReference type="SUPFAM" id="SSF46785">
    <property type="entry name" value="Winged helix' DNA-binding domain"/>
    <property type="match status" value="1"/>
</dbReference>
<dbReference type="AlphaFoldDB" id="A0A172YJ32"/>
<dbReference type="RefSeq" id="WP_064124065.1">
    <property type="nucleotide sequence ID" value="NZ_CP015243.1"/>
</dbReference>
<dbReference type="EMBL" id="CP015243">
    <property type="protein sequence ID" value="ANF59223.1"/>
    <property type="molecule type" value="Genomic_DNA"/>
</dbReference>
<evidence type="ECO:0000256" key="3">
    <source>
        <dbReference type="ARBA" id="ARBA00023163"/>
    </source>
</evidence>
<dbReference type="InterPro" id="IPR000524">
    <property type="entry name" value="Tscrpt_reg_HTH_GntR"/>
</dbReference>
<dbReference type="STRING" id="376489.A5892_18610"/>
<keyword evidence="6" id="KW-1185">Reference proteome</keyword>
<evidence type="ECO:0000259" key="4">
    <source>
        <dbReference type="PROSITE" id="PS50949"/>
    </source>
</evidence>
<protein>
    <submittedName>
        <fullName evidence="5">GntR family transcriptional regulator</fullName>
    </submittedName>
</protein>
<sequence length="235" mass="27572">MSAARHGFARELPTREPLAEQVYQRIKRMLFDFELMPGDRFSENDVAARMEVSRTPVREALHRLGREGYVEVQFKSGWQVRPFDFAYFEQLYDLRIVLECAAVERLTNLSELPEMVDRLAEIWCVPTDQRRRDPQLAEVDKAFHIGLVEASGNAEMARVHRDVSEKISIIRRLDFTQLPRIEATYDEHGQILEALRRHRGEHAKRLLESHIEISKAEVRKITLHMLQAARERLRD</sequence>
<evidence type="ECO:0000313" key="6">
    <source>
        <dbReference type="Proteomes" id="UP000077875"/>
    </source>
</evidence>
<dbReference type="CDD" id="cd07377">
    <property type="entry name" value="WHTH_GntR"/>
    <property type="match status" value="1"/>
</dbReference>
<dbReference type="Gene3D" id="1.20.120.530">
    <property type="entry name" value="GntR ligand-binding domain-like"/>
    <property type="match status" value="1"/>
</dbReference>
<evidence type="ECO:0000313" key="5">
    <source>
        <dbReference type="EMBL" id="ANF59223.1"/>
    </source>
</evidence>
<dbReference type="PRINTS" id="PR00035">
    <property type="entry name" value="HTHGNTR"/>
</dbReference>
<dbReference type="Proteomes" id="UP000077875">
    <property type="component" value="Chromosome"/>
</dbReference>
<dbReference type="Pfam" id="PF00392">
    <property type="entry name" value="GntR"/>
    <property type="match status" value="1"/>
</dbReference>
<dbReference type="SMART" id="SM00345">
    <property type="entry name" value="HTH_GNTR"/>
    <property type="match status" value="1"/>
</dbReference>
<keyword evidence="3" id="KW-0804">Transcription</keyword>
<dbReference type="GO" id="GO:0003700">
    <property type="term" value="F:DNA-binding transcription factor activity"/>
    <property type="evidence" value="ECO:0007669"/>
    <property type="project" value="InterPro"/>
</dbReference>
<dbReference type="PANTHER" id="PTHR43537">
    <property type="entry name" value="TRANSCRIPTIONAL REGULATOR, GNTR FAMILY"/>
    <property type="match status" value="1"/>
</dbReference>
<dbReference type="PANTHER" id="PTHR43537:SF45">
    <property type="entry name" value="GNTR FAMILY REGULATORY PROTEIN"/>
    <property type="match status" value="1"/>
</dbReference>
<name>A0A172YJ32_9GAMM</name>
<gene>
    <name evidence="5" type="ORF">A5892_18610</name>
</gene>
<dbReference type="InterPro" id="IPR036388">
    <property type="entry name" value="WH-like_DNA-bd_sf"/>
</dbReference>
<dbReference type="KEGG" id="haa:A5892_18610"/>
<proteinExistence type="predicted"/>
<dbReference type="InterPro" id="IPR036390">
    <property type="entry name" value="WH_DNA-bd_sf"/>
</dbReference>
<keyword evidence="1" id="KW-0805">Transcription regulation</keyword>
<dbReference type="GO" id="GO:0003677">
    <property type="term" value="F:DNA binding"/>
    <property type="evidence" value="ECO:0007669"/>
    <property type="project" value="UniProtKB-KW"/>
</dbReference>
<dbReference type="InterPro" id="IPR011711">
    <property type="entry name" value="GntR_C"/>
</dbReference>